<organism evidence="1 2">
    <name type="scientific">Paraphaeosphaeria sporulosa</name>
    <dbReference type="NCBI Taxonomy" id="1460663"/>
    <lineage>
        <taxon>Eukaryota</taxon>
        <taxon>Fungi</taxon>
        <taxon>Dikarya</taxon>
        <taxon>Ascomycota</taxon>
        <taxon>Pezizomycotina</taxon>
        <taxon>Dothideomycetes</taxon>
        <taxon>Pleosporomycetidae</taxon>
        <taxon>Pleosporales</taxon>
        <taxon>Massarineae</taxon>
        <taxon>Didymosphaeriaceae</taxon>
        <taxon>Paraphaeosphaeria</taxon>
    </lineage>
</organism>
<evidence type="ECO:0000313" key="1">
    <source>
        <dbReference type="EMBL" id="OAG03452.1"/>
    </source>
</evidence>
<protein>
    <submittedName>
        <fullName evidence="1">Uncharacterized protein</fullName>
    </submittedName>
</protein>
<sequence length="101" mass="11303">MTGNALLAVCTWMPCQSDYIACIHLATNRALDDPRPSDSIRHARSWCSPESTWNVPNNPARSMKQSVAVDLSNAPQLLWLPMPCSPKRVDQSRLLRRDPSS</sequence>
<dbReference type="RefSeq" id="XP_018033817.1">
    <property type="nucleotide sequence ID" value="XM_018187615.1"/>
</dbReference>
<dbReference type="EMBL" id="KV441554">
    <property type="protein sequence ID" value="OAG03452.1"/>
    <property type="molecule type" value="Genomic_DNA"/>
</dbReference>
<name>A0A177C9C1_9PLEO</name>
<proteinExistence type="predicted"/>
<reference evidence="1 2" key="1">
    <citation type="submission" date="2016-05" db="EMBL/GenBank/DDBJ databases">
        <title>Comparative analysis of secretome profiles of manganese(II)-oxidizing ascomycete fungi.</title>
        <authorList>
            <consortium name="DOE Joint Genome Institute"/>
            <person name="Zeiner C.A."/>
            <person name="Purvine S.O."/>
            <person name="Zink E.M."/>
            <person name="Wu S."/>
            <person name="Pasa-Tolic L."/>
            <person name="Chaput D.L."/>
            <person name="Haridas S."/>
            <person name="Grigoriev I.V."/>
            <person name="Santelli C.M."/>
            <person name="Hansel C.M."/>
        </authorList>
    </citation>
    <scope>NUCLEOTIDE SEQUENCE [LARGE SCALE GENOMIC DNA]</scope>
    <source>
        <strain evidence="1 2">AP3s5-JAC2a</strain>
    </source>
</reference>
<evidence type="ECO:0000313" key="2">
    <source>
        <dbReference type="Proteomes" id="UP000077069"/>
    </source>
</evidence>
<dbReference type="InParanoid" id="A0A177C9C1"/>
<accession>A0A177C9C1</accession>
<dbReference type="AlphaFoldDB" id="A0A177C9C1"/>
<gene>
    <name evidence="1" type="ORF">CC84DRAFT_840694</name>
</gene>
<dbReference type="Proteomes" id="UP000077069">
    <property type="component" value="Unassembled WGS sequence"/>
</dbReference>
<dbReference type="GeneID" id="28771101"/>
<keyword evidence="2" id="KW-1185">Reference proteome</keyword>